<dbReference type="Proteomes" id="UP001180825">
    <property type="component" value="Unassembled WGS sequence"/>
</dbReference>
<comment type="caution">
    <text evidence="1">The sequence shown here is derived from an EMBL/GenBank/DDBJ whole genome shotgun (WGS) entry which is preliminary data.</text>
</comment>
<evidence type="ECO:0000313" key="1">
    <source>
        <dbReference type="EMBL" id="MDR7331818.1"/>
    </source>
</evidence>
<dbReference type="SUPFAM" id="SSF53474">
    <property type="entry name" value="alpha/beta-Hydrolases"/>
    <property type="match status" value="1"/>
</dbReference>
<dbReference type="PANTHER" id="PTHR15394:SF3">
    <property type="entry name" value="SERINE HYDROLASE RBBP9"/>
    <property type="match status" value="1"/>
</dbReference>
<sequence length="190" mass="20684">MATKDVVFIQGGGKGAHAADAPLATSLKQSLGDGADVHFPRMRGEDDPSLQPWVRQIADEVAKRPGPVTLVGHSLGGAMLLRYLAAQTPPVSVDALVLLAAPAWDGKQWAFDELKLPDDLNDRLAAIPRLLLYHCRDDEVVPFAHLALHARRLPRAVSCAFERGGHQFDNDLREVAKDMQTQATRRNAQG</sequence>
<gene>
    <name evidence="1" type="ORF">J2X21_000944</name>
</gene>
<dbReference type="Pfam" id="PF06821">
    <property type="entry name" value="Ser_hydrolase"/>
    <property type="match status" value="1"/>
</dbReference>
<reference evidence="1 2" key="1">
    <citation type="submission" date="2023-07" db="EMBL/GenBank/DDBJ databases">
        <title>Sorghum-associated microbial communities from plants grown in Nebraska, USA.</title>
        <authorList>
            <person name="Schachtman D."/>
        </authorList>
    </citation>
    <scope>NUCLEOTIDE SEQUENCE [LARGE SCALE GENOMIC DNA]</scope>
    <source>
        <strain evidence="1 2">BE316</strain>
    </source>
</reference>
<proteinExistence type="predicted"/>
<evidence type="ECO:0000313" key="2">
    <source>
        <dbReference type="Proteomes" id="UP001180825"/>
    </source>
</evidence>
<protein>
    <submittedName>
        <fullName evidence="1">Alpha/beta hydrolase family esterase</fullName>
    </submittedName>
</protein>
<organism evidence="1 2">
    <name type="scientific">Roseateles asaccharophilus</name>
    <dbReference type="NCBI Taxonomy" id="582607"/>
    <lineage>
        <taxon>Bacteria</taxon>
        <taxon>Pseudomonadati</taxon>
        <taxon>Pseudomonadota</taxon>
        <taxon>Betaproteobacteria</taxon>
        <taxon>Burkholderiales</taxon>
        <taxon>Sphaerotilaceae</taxon>
        <taxon>Roseateles</taxon>
    </lineage>
</organism>
<keyword evidence="1" id="KW-0378">Hydrolase</keyword>
<accession>A0ABU2A729</accession>
<dbReference type="EMBL" id="JAVDXV010000002">
    <property type="protein sequence ID" value="MDR7331818.1"/>
    <property type="molecule type" value="Genomic_DNA"/>
</dbReference>
<name>A0ABU2A729_9BURK</name>
<dbReference type="Gene3D" id="3.40.50.1820">
    <property type="entry name" value="alpha/beta hydrolase"/>
    <property type="match status" value="1"/>
</dbReference>
<dbReference type="GO" id="GO:0016787">
    <property type="term" value="F:hydrolase activity"/>
    <property type="evidence" value="ECO:0007669"/>
    <property type="project" value="UniProtKB-KW"/>
</dbReference>
<dbReference type="InterPro" id="IPR010662">
    <property type="entry name" value="RBBP9/YdeN"/>
</dbReference>
<dbReference type="InterPro" id="IPR029058">
    <property type="entry name" value="AB_hydrolase_fold"/>
</dbReference>
<dbReference type="PANTHER" id="PTHR15394">
    <property type="entry name" value="SERINE HYDROLASE RBBP9"/>
    <property type="match status" value="1"/>
</dbReference>
<keyword evidence="2" id="KW-1185">Reference proteome</keyword>
<dbReference type="RefSeq" id="WP_310325535.1">
    <property type="nucleotide sequence ID" value="NZ_JAVDXV010000002.1"/>
</dbReference>